<reference evidence="1 2" key="1">
    <citation type="submission" date="2014-10" db="EMBL/GenBank/DDBJ databases">
        <title>Draft genome of anammox bacterium scalindua brodae, obtained using differential coverage binning of sequence data from two enrichment reactors.</title>
        <authorList>
            <person name="Speth D.R."/>
            <person name="Russ L."/>
            <person name="Kartal B."/>
            <person name="Op den Camp H.J."/>
            <person name="Dutilh B.E."/>
            <person name="Jetten M.S."/>
        </authorList>
    </citation>
    <scope>NUCLEOTIDE SEQUENCE [LARGE SCALE GENOMIC DNA]</scope>
    <source>
        <strain evidence="1">RU1</strain>
    </source>
</reference>
<dbReference type="Proteomes" id="UP000030652">
    <property type="component" value="Unassembled WGS sequence"/>
</dbReference>
<dbReference type="AlphaFoldDB" id="A0A0B0EEE3"/>
<accession>A0A0B0EEE3</accession>
<sequence>MKLNIIKVYFALIISMIALFVGCAQTVHNRKAAEHSGFLGDYSMLQEGEKGEAQLVYINSDVDFAAYDKVILDPVIVMCSKDSKSPREELYNLASHLHYKVVAKLKEDFEIVQTPGSGVMRISVALTEAKKSKVGLNVITTIVPQARLMSGLKKLATGTNSFVGEASVEVNITDSNTGERLAAGIDRRAGGKTIKGSTNAWDDVEQAFQYWADKLSQRLRDMREWK</sequence>
<organism evidence="1 2">
    <name type="scientific">Candidatus Scalindua brodae</name>
    <dbReference type="NCBI Taxonomy" id="237368"/>
    <lineage>
        <taxon>Bacteria</taxon>
        <taxon>Pseudomonadati</taxon>
        <taxon>Planctomycetota</taxon>
        <taxon>Candidatus Brocadiia</taxon>
        <taxon>Candidatus Brocadiales</taxon>
        <taxon>Candidatus Scalinduaceae</taxon>
        <taxon>Candidatus Scalindua</taxon>
    </lineage>
</organism>
<dbReference type="Pfam" id="PF11769">
    <property type="entry name" value="DUF3313"/>
    <property type="match status" value="1"/>
</dbReference>
<gene>
    <name evidence="1" type="ORF">SCABRO_03836</name>
</gene>
<evidence type="ECO:0000313" key="2">
    <source>
        <dbReference type="Proteomes" id="UP000030652"/>
    </source>
</evidence>
<dbReference type="EMBL" id="JRYO01000264">
    <property type="protein sequence ID" value="KHE90451.1"/>
    <property type="molecule type" value="Genomic_DNA"/>
</dbReference>
<dbReference type="eggNOG" id="ENOG5032EDN">
    <property type="taxonomic scope" value="Bacteria"/>
</dbReference>
<evidence type="ECO:0000313" key="1">
    <source>
        <dbReference type="EMBL" id="KHE90451.1"/>
    </source>
</evidence>
<name>A0A0B0EEE3_9BACT</name>
<dbReference type="PROSITE" id="PS51257">
    <property type="entry name" value="PROKAR_LIPOPROTEIN"/>
    <property type="match status" value="1"/>
</dbReference>
<dbReference type="InterPro" id="IPR021747">
    <property type="entry name" value="DUF3313"/>
</dbReference>
<protein>
    <recommendedName>
        <fullName evidence="3">Lipoprotein</fullName>
    </recommendedName>
</protein>
<evidence type="ECO:0008006" key="3">
    <source>
        <dbReference type="Google" id="ProtNLM"/>
    </source>
</evidence>
<comment type="caution">
    <text evidence="1">The sequence shown here is derived from an EMBL/GenBank/DDBJ whole genome shotgun (WGS) entry which is preliminary data.</text>
</comment>
<proteinExistence type="predicted"/>